<evidence type="ECO:0000256" key="1">
    <source>
        <dbReference type="ARBA" id="ARBA00022516"/>
    </source>
</evidence>
<accession>A0A2V2MW50</accession>
<evidence type="ECO:0000259" key="8">
    <source>
        <dbReference type="Pfam" id="PF01648"/>
    </source>
</evidence>
<keyword evidence="7" id="KW-0275">Fatty acid biosynthesis</keyword>
<proteinExistence type="inferred from homology"/>
<dbReference type="GO" id="GO:0006633">
    <property type="term" value="P:fatty acid biosynthetic process"/>
    <property type="evidence" value="ECO:0007669"/>
    <property type="project" value="UniProtKB-KW"/>
</dbReference>
<evidence type="ECO:0000313" key="9">
    <source>
        <dbReference type="EMBL" id="PWR69626.1"/>
    </source>
</evidence>
<dbReference type="InterPro" id="IPR004568">
    <property type="entry name" value="Ppantetheine-prot_Trfase_dom"/>
</dbReference>
<sequence>MKIEIGADIIDNNRFDGDILLNESFLKKYFSDEEIVYCFSQYDPKQHFAARFAGKEAVIKALSQFGIDIRISDIEISLKNNAPSIKILNEQANIKNLKIKISISHCEDKSIAFAIIYELG</sequence>
<dbReference type="Gene3D" id="3.90.470.20">
    <property type="entry name" value="4'-phosphopantetheinyl transferase domain"/>
    <property type="match status" value="1"/>
</dbReference>
<keyword evidence="10" id="KW-1185">Reference proteome</keyword>
<dbReference type="InterPro" id="IPR037143">
    <property type="entry name" value="4-PPantetheinyl_Trfase_dom_sf"/>
</dbReference>
<dbReference type="GeneID" id="97609324"/>
<evidence type="ECO:0000256" key="5">
    <source>
        <dbReference type="ARBA" id="ARBA00022842"/>
    </source>
</evidence>
<comment type="caution">
    <text evidence="9">The sequence shown here is derived from an EMBL/GenBank/DDBJ whole genome shotgun (WGS) entry which is preliminary data.</text>
</comment>
<keyword evidence="4" id="KW-0276">Fatty acid metabolism</keyword>
<keyword evidence="5" id="KW-0460">Magnesium</keyword>
<dbReference type="GO" id="GO:0000287">
    <property type="term" value="F:magnesium ion binding"/>
    <property type="evidence" value="ECO:0007669"/>
    <property type="project" value="InterPro"/>
</dbReference>
<keyword evidence="1" id="KW-0444">Lipid biosynthesis</keyword>
<dbReference type="OrthoDB" id="186883at2157"/>
<dbReference type="GO" id="GO:0008897">
    <property type="term" value="F:holo-[acyl-carrier-protein] synthase activity"/>
    <property type="evidence" value="ECO:0007669"/>
    <property type="project" value="InterPro"/>
</dbReference>
<dbReference type="AlphaFoldDB" id="A0A2V2MW50"/>
<gene>
    <name evidence="9" type="ORF">DLD82_17285</name>
</gene>
<dbReference type="RefSeq" id="WP_109942385.1">
    <property type="nucleotide sequence ID" value="NZ_CP176366.1"/>
</dbReference>
<protein>
    <submittedName>
        <fullName evidence="9">ACP synthase</fullName>
    </submittedName>
</protein>
<dbReference type="EMBL" id="QGMZ01000058">
    <property type="protein sequence ID" value="PWR69626.1"/>
    <property type="molecule type" value="Genomic_DNA"/>
</dbReference>
<keyword evidence="6" id="KW-0443">Lipid metabolism</keyword>
<dbReference type="InterPro" id="IPR008278">
    <property type="entry name" value="4-PPantetheinyl_Trfase_dom"/>
</dbReference>
<feature type="domain" description="4'-phosphopantetheinyl transferase" evidence="8">
    <location>
        <begin position="5"/>
        <end position="94"/>
    </location>
</feature>
<name>A0A2V2MW50_9EURY</name>
<dbReference type="NCBIfam" id="TIGR00556">
    <property type="entry name" value="pantethn_trn"/>
    <property type="match status" value="1"/>
</dbReference>
<dbReference type="InterPro" id="IPR002582">
    <property type="entry name" value="ACPS"/>
</dbReference>
<dbReference type="SUPFAM" id="SSF56214">
    <property type="entry name" value="4'-phosphopantetheinyl transferase"/>
    <property type="match status" value="1"/>
</dbReference>
<evidence type="ECO:0000256" key="6">
    <source>
        <dbReference type="ARBA" id="ARBA00023098"/>
    </source>
</evidence>
<organism evidence="9 10">
    <name type="scientific">Methanospirillum stamsii</name>
    <dbReference type="NCBI Taxonomy" id="1277351"/>
    <lineage>
        <taxon>Archaea</taxon>
        <taxon>Methanobacteriati</taxon>
        <taxon>Methanobacteriota</taxon>
        <taxon>Stenosarchaea group</taxon>
        <taxon>Methanomicrobia</taxon>
        <taxon>Methanomicrobiales</taxon>
        <taxon>Methanospirillaceae</taxon>
        <taxon>Methanospirillum</taxon>
    </lineage>
</organism>
<evidence type="ECO:0000256" key="2">
    <source>
        <dbReference type="ARBA" id="ARBA00022679"/>
    </source>
</evidence>
<keyword evidence="3" id="KW-0479">Metal-binding</keyword>
<keyword evidence="2" id="KW-0808">Transferase</keyword>
<reference evidence="9 10" key="1">
    <citation type="submission" date="2018-05" db="EMBL/GenBank/DDBJ databases">
        <title>Draft genome of Methanospirillum stamsii Pt1.</title>
        <authorList>
            <person name="Dueholm M.S."/>
            <person name="Nielsen P.H."/>
            <person name="Bakmann L.F."/>
            <person name="Otzen D.E."/>
        </authorList>
    </citation>
    <scope>NUCLEOTIDE SEQUENCE [LARGE SCALE GENOMIC DNA]</scope>
    <source>
        <strain evidence="9 10">Pt1</strain>
    </source>
</reference>
<evidence type="ECO:0000256" key="7">
    <source>
        <dbReference type="ARBA" id="ARBA00023160"/>
    </source>
</evidence>
<evidence type="ECO:0000256" key="3">
    <source>
        <dbReference type="ARBA" id="ARBA00022723"/>
    </source>
</evidence>
<dbReference type="Pfam" id="PF01648">
    <property type="entry name" value="ACPS"/>
    <property type="match status" value="1"/>
</dbReference>
<dbReference type="Proteomes" id="UP000245934">
    <property type="component" value="Unassembled WGS sequence"/>
</dbReference>
<evidence type="ECO:0000313" key="10">
    <source>
        <dbReference type="Proteomes" id="UP000245934"/>
    </source>
</evidence>
<dbReference type="HAMAP" id="MF_00101">
    <property type="entry name" value="AcpS"/>
    <property type="match status" value="1"/>
</dbReference>
<evidence type="ECO:0000256" key="4">
    <source>
        <dbReference type="ARBA" id="ARBA00022832"/>
    </source>
</evidence>